<dbReference type="PRINTS" id="PR00081">
    <property type="entry name" value="GDHRDH"/>
</dbReference>
<sequence length="323" mass="34258">MNPTTTRVVITGASSGIGAATAIAFARDGAMLVLAARGKEGLDEVARQCREAGGSAEVRVLDVTDPQAVAAFALEAQDILGEIDLWFSDVGIGVVGKYAEVPLEDHRRVIEANLLGHMHDAHAVLPVFQRQGHGIWVNMISFGGFVASPYSAAYAASKFGLRGFSEALRAELREHPDIHICDVYPTFVDTPGFRHAANYTGAKLSYPPGTLAPEKVADAVVGLASQPRDTTVIGAPAALMKVSELAAPLPAMLLGRFMDAWSKRADRTGDTAGALYEPERGASGIHSGQRQGASQQNTALMVGAGLALGVLGWQLLRRRERDY</sequence>
<dbReference type="Gene3D" id="3.40.50.720">
    <property type="entry name" value="NAD(P)-binding Rossmann-like Domain"/>
    <property type="match status" value="1"/>
</dbReference>
<dbReference type="SUPFAM" id="SSF51735">
    <property type="entry name" value="NAD(P)-binding Rossmann-fold domains"/>
    <property type="match status" value="1"/>
</dbReference>
<evidence type="ECO:0000313" key="5">
    <source>
        <dbReference type="Proteomes" id="UP001596101"/>
    </source>
</evidence>
<evidence type="ECO:0000256" key="1">
    <source>
        <dbReference type="ARBA" id="ARBA00006484"/>
    </source>
</evidence>
<gene>
    <name evidence="4" type="ORF">ACFPQ5_13940</name>
</gene>
<comment type="similarity">
    <text evidence="1 3">Belongs to the short-chain dehydrogenases/reductases (SDR) family.</text>
</comment>
<dbReference type="Pfam" id="PF00106">
    <property type="entry name" value="adh_short"/>
    <property type="match status" value="1"/>
</dbReference>
<evidence type="ECO:0000256" key="2">
    <source>
        <dbReference type="ARBA" id="ARBA00023002"/>
    </source>
</evidence>
<dbReference type="PANTHER" id="PTHR44196">
    <property type="entry name" value="DEHYDROGENASE/REDUCTASE SDR FAMILY MEMBER 7B"/>
    <property type="match status" value="1"/>
</dbReference>
<dbReference type="InterPro" id="IPR002347">
    <property type="entry name" value="SDR_fam"/>
</dbReference>
<dbReference type="PANTHER" id="PTHR44196:SF1">
    <property type="entry name" value="DEHYDROGENASE_REDUCTASE SDR FAMILY MEMBER 7B"/>
    <property type="match status" value="1"/>
</dbReference>
<dbReference type="PRINTS" id="PR00080">
    <property type="entry name" value="SDRFAMILY"/>
</dbReference>
<dbReference type="PROSITE" id="PS00061">
    <property type="entry name" value="ADH_SHORT"/>
    <property type="match status" value="1"/>
</dbReference>
<accession>A0ABW0MM08</accession>
<name>A0ABW0MM08_9BURK</name>
<keyword evidence="5" id="KW-1185">Reference proteome</keyword>
<reference evidence="5" key="1">
    <citation type="journal article" date="2019" name="Int. J. Syst. Evol. Microbiol.">
        <title>The Global Catalogue of Microorganisms (GCM) 10K type strain sequencing project: providing services to taxonomists for standard genome sequencing and annotation.</title>
        <authorList>
            <consortium name="The Broad Institute Genomics Platform"/>
            <consortium name="The Broad Institute Genome Sequencing Center for Infectious Disease"/>
            <person name="Wu L."/>
            <person name="Ma J."/>
        </authorList>
    </citation>
    <scope>NUCLEOTIDE SEQUENCE [LARGE SCALE GENOMIC DNA]</scope>
    <source>
        <strain evidence="5">CCUG 43111</strain>
    </source>
</reference>
<keyword evidence="2" id="KW-0560">Oxidoreductase</keyword>
<comment type="caution">
    <text evidence="4">The sequence shown here is derived from an EMBL/GenBank/DDBJ whole genome shotgun (WGS) entry which is preliminary data.</text>
</comment>
<dbReference type="RefSeq" id="WP_379756521.1">
    <property type="nucleotide sequence ID" value="NZ_JBHSMR010000013.1"/>
</dbReference>
<dbReference type="EMBL" id="JBHSMR010000013">
    <property type="protein sequence ID" value="MFC5479294.1"/>
    <property type="molecule type" value="Genomic_DNA"/>
</dbReference>
<dbReference type="Proteomes" id="UP001596101">
    <property type="component" value="Unassembled WGS sequence"/>
</dbReference>
<protein>
    <submittedName>
        <fullName evidence="4">SDR family oxidoreductase</fullName>
    </submittedName>
</protein>
<proteinExistence type="inferred from homology"/>
<dbReference type="InterPro" id="IPR036291">
    <property type="entry name" value="NAD(P)-bd_dom_sf"/>
</dbReference>
<evidence type="ECO:0000256" key="3">
    <source>
        <dbReference type="RuleBase" id="RU000363"/>
    </source>
</evidence>
<evidence type="ECO:0000313" key="4">
    <source>
        <dbReference type="EMBL" id="MFC5479294.1"/>
    </source>
</evidence>
<dbReference type="NCBIfam" id="NF004792">
    <property type="entry name" value="PRK06139.1"/>
    <property type="match status" value="1"/>
</dbReference>
<organism evidence="4 5">
    <name type="scientific">Massilia suwonensis</name>
    <dbReference type="NCBI Taxonomy" id="648895"/>
    <lineage>
        <taxon>Bacteria</taxon>
        <taxon>Pseudomonadati</taxon>
        <taxon>Pseudomonadota</taxon>
        <taxon>Betaproteobacteria</taxon>
        <taxon>Burkholderiales</taxon>
        <taxon>Oxalobacteraceae</taxon>
        <taxon>Telluria group</taxon>
        <taxon>Massilia</taxon>
    </lineage>
</organism>
<dbReference type="InterPro" id="IPR020904">
    <property type="entry name" value="Sc_DH/Rdtase_CS"/>
</dbReference>